<evidence type="ECO:0000256" key="1">
    <source>
        <dbReference type="SAM" id="MobiDB-lite"/>
    </source>
</evidence>
<dbReference type="Gene3D" id="2.60.120.200">
    <property type="match status" value="1"/>
</dbReference>
<sequence length="470" mass="48390">DSYGLAYVRLTTQLDRIKEVVRSWKDTDAALQSCKASGKLDPRKRGMCSGPLPTKGLVGFLSGKSTGGKWEDEYLGVDATVHGAATKFTNGVTFSGAGAGAEWPVGKLGQNQPYYFANNEFALAVTVTIHAVPEEDGGPIPLLRVKMDDAASTVLFELSYNHERKWLSTPHRGAAEGSLEQWEPNKTYQVTLEFEKDEWNVHVDGSEIYGDTHDDSIFDASRISHFCFGADAGGGAASSQHVTLANVLLYNDLLAEDAVEKLSDGKVDFPRPAAKPEVPPPTSGGGGPAPQARPEDKKGEKSSLPDKGPAGSESDSAVSTPQVPPAKPNPEPHAGTGGPGGTDGGVTPDSKGGAKPPSTEPVAGDSRNKGAEVPKGDNTTAGSVPDRPPPPAPGQGGKASPGVDVAPKDAGAAPGPEGRPTAPKVPPLPNGTNVTGSIPNDGNGDGSVHGGLPRVMLLTLLGLCGIAALC</sequence>
<gene>
    <name evidence="3" type="ORF">Tco025E_08905</name>
</gene>
<dbReference type="GO" id="GO:0004308">
    <property type="term" value="F:exo-alpha-sialidase activity"/>
    <property type="evidence" value="ECO:0007669"/>
    <property type="project" value="UniProtKB-EC"/>
</dbReference>
<feature type="compositionally biased region" description="Basic and acidic residues" evidence="1">
    <location>
        <begin position="366"/>
        <end position="375"/>
    </location>
</feature>
<proteinExistence type="predicted"/>
<dbReference type="Proteomes" id="UP000284403">
    <property type="component" value="Unassembled WGS sequence"/>
</dbReference>
<protein>
    <submittedName>
        <fullName evidence="3">Trans-sialidase</fullName>
        <ecNumber evidence="3">3.2.1.18</ecNumber>
    </submittedName>
</protein>
<feature type="non-terminal residue" evidence="3">
    <location>
        <position position="1"/>
    </location>
</feature>
<feature type="compositionally biased region" description="Pro residues" evidence="1">
    <location>
        <begin position="322"/>
        <end position="331"/>
    </location>
</feature>
<feature type="compositionally biased region" description="Gly residues" evidence="1">
    <location>
        <begin position="335"/>
        <end position="344"/>
    </location>
</feature>
<reference evidence="3 4" key="1">
    <citation type="journal article" date="2018" name="BMC Genomics">
        <title>Genomic comparison of Trypanosoma conorhini and Trypanosoma rangeli to Trypanosoma cruzi strains of high and low virulence.</title>
        <authorList>
            <person name="Bradwell K.R."/>
            <person name="Koparde V.N."/>
            <person name="Matveyev A.V."/>
            <person name="Serrano M.G."/>
            <person name="Alves J.M."/>
            <person name="Parikh H."/>
            <person name="Huang B."/>
            <person name="Lee V."/>
            <person name="Espinosa-Alvarez O."/>
            <person name="Ortiz P.A."/>
            <person name="Costa-Martins A.G."/>
            <person name="Teixeira M.M."/>
            <person name="Buck G.A."/>
        </authorList>
    </citation>
    <scope>NUCLEOTIDE SEQUENCE [LARGE SCALE GENOMIC DNA]</scope>
    <source>
        <strain evidence="3 4">025E</strain>
    </source>
</reference>
<dbReference type="EMBL" id="MKKU01000905">
    <property type="protein sequence ID" value="RNF00138.1"/>
    <property type="molecule type" value="Genomic_DNA"/>
</dbReference>
<comment type="caution">
    <text evidence="3">The sequence shown here is derived from an EMBL/GenBank/DDBJ whole genome shotgun (WGS) entry which is preliminary data.</text>
</comment>
<dbReference type="Pfam" id="PF22925">
    <property type="entry name" value="TS_C"/>
    <property type="match status" value="1"/>
</dbReference>
<feature type="compositionally biased region" description="Polar residues" evidence="1">
    <location>
        <begin position="430"/>
        <end position="440"/>
    </location>
</feature>
<organism evidence="3 4">
    <name type="scientific">Trypanosoma conorhini</name>
    <dbReference type="NCBI Taxonomy" id="83891"/>
    <lineage>
        <taxon>Eukaryota</taxon>
        <taxon>Discoba</taxon>
        <taxon>Euglenozoa</taxon>
        <taxon>Kinetoplastea</taxon>
        <taxon>Metakinetoplastina</taxon>
        <taxon>Trypanosomatida</taxon>
        <taxon>Trypanosomatidae</taxon>
        <taxon>Trypanosoma</taxon>
    </lineage>
</organism>
<name>A0A3R7K437_9TRYP</name>
<keyword evidence="3" id="KW-0326">Glycosidase</keyword>
<dbReference type="PRINTS" id="PR01803">
    <property type="entry name" value="TCSIALIDASE"/>
</dbReference>
<dbReference type="RefSeq" id="XP_029224186.1">
    <property type="nucleotide sequence ID" value="XM_029375736.1"/>
</dbReference>
<dbReference type="SUPFAM" id="SSF49899">
    <property type="entry name" value="Concanavalin A-like lectins/glucanases"/>
    <property type="match status" value="1"/>
</dbReference>
<keyword evidence="3" id="KW-0378">Hydrolase</keyword>
<dbReference type="GeneID" id="40322516"/>
<feature type="region of interest" description="Disordered" evidence="1">
    <location>
        <begin position="265"/>
        <end position="445"/>
    </location>
</feature>
<dbReference type="AlphaFoldDB" id="A0A3R7K437"/>
<evidence type="ECO:0000259" key="2">
    <source>
        <dbReference type="Pfam" id="PF22925"/>
    </source>
</evidence>
<evidence type="ECO:0000313" key="3">
    <source>
        <dbReference type="EMBL" id="RNF00138.1"/>
    </source>
</evidence>
<dbReference type="InterPro" id="IPR055239">
    <property type="entry name" value="TS_C"/>
</dbReference>
<dbReference type="InterPro" id="IPR008377">
    <property type="entry name" value="Sialidase_trypan"/>
</dbReference>
<evidence type="ECO:0000313" key="4">
    <source>
        <dbReference type="Proteomes" id="UP000284403"/>
    </source>
</evidence>
<dbReference type="Gene3D" id="2.120.10.10">
    <property type="match status" value="1"/>
</dbReference>
<feature type="domain" description="Trans-sialidase C-terminal" evidence="2">
    <location>
        <begin position="53"/>
        <end position="256"/>
    </location>
</feature>
<dbReference type="InterPro" id="IPR013320">
    <property type="entry name" value="ConA-like_dom_sf"/>
</dbReference>
<keyword evidence="4" id="KW-1185">Reference proteome</keyword>
<accession>A0A3R7K437</accession>
<feature type="compositionally biased region" description="Basic and acidic residues" evidence="1">
    <location>
        <begin position="293"/>
        <end position="304"/>
    </location>
</feature>
<dbReference type="EC" id="3.2.1.18" evidence="3"/>